<keyword evidence="4 13" id="KW-0963">Cytoplasm</keyword>
<name>A0A7W5UJG8_9BACT</name>
<keyword evidence="7 13" id="KW-0276">Fatty acid metabolism</keyword>
<comment type="similarity">
    <text evidence="2 13">Belongs to the thiolase-like superfamily. FabH family.</text>
</comment>
<dbReference type="PANTHER" id="PTHR34069:SF2">
    <property type="entry name" value="BETA-KETOACYL-[ACYL-CARRIER-PROTEIN] SYNTHASE III"/>
    <property type="match status" value="1"/>
</dbReference>
<evidence type="ECO:0000256" key="2">
    <source>
        <dbReference type="ARBA" id="ARBA00008642"/>
    </source>
</evidence>
<feature type="region of interest" description="ACP-binding" evidence="13">
    <location>
        <begin position="257"/>
        <end position="261"/>
    </location>
</feature>
<keyword evidence="11 13" id="KW-0012">Acyltransferase</keyword>
<accession>A0A7W5UJG8</accession>
<dbReference type="InterPro" id="IPR016039">
    <property type="entry name" value="Thiolase-like"/>
</dbReference>
<dbReference type="CDD" id="cd00830">
    <property type="entry name" value="KAS_III"/>
    <property type="match status" value="1"/>
</dbReference>
<comment type="catalytic activity">
    <reaction evidence="12">
        <text>malonyl-[ACP] + acetyl-CoA + H(+) = 3-oxobutanoyl-[ACP] + CO2 + CoA</text>
        <dbReference type="Rhea" id="RHEA:12080"/>
        <dbReference type="Rhea" id="RHEA-COMP:9623"/>
        <dbReference type="Rhea" id="RHEA-COMP:9625"/>
        <dbReference type="ChEBI" id="CHEBI:15378"/>
        <dbReference type="ChEBI" id="CHEBI:16526"/>
        <dbReference type="ChEBI" id="CHEBI:57287"/>
        <dbReference type="ChEBI" id="CHEBI:57288"/>
        <dbReference type="ChEBI" id="CHEBI:78449"/>
        <dbReference type="ChEBI" id="CHEBI:78450"/>
        <dbReference type="EC" id="2.3.1.180"/>
    </reaction>
    <physiologicalReaction direction="left-to-right" evidence="12">
        <dbReference type="Rhea" id="RHEA:12081"/>
    </physiologicalReaction>
</comment>
<keyword evidence="14" id="KW-0812">Transmembrane</keyword>
<dbReference type="NCBIfam" id="TIGR00747">
    <property type="entry name" value="fabH"/>
    <property type="match status" value="1"/>
</dbReference>
<evidence type="ECO:0000256" key="7">
    <source>
        <dbReference type="ARBA" id="ARBA00022832"/>
    </source>
</evidence>
<dbReference type="Pfam" id="PF08545">
    <property type="entry name" value="ACP_syn_III"/>
    <property type="match status" value="1"/>
</dbReference>
<dbReference type="SUPFAM" id="SSF53901">
    <property type="entry name" value="Thiolase-like"/>
    <property type="match status" value="1"/>
</dbReference>
<comment type="domain">
    <text evidence="13">The last Arg residue of the ACP-binding site is essential for the weak association between ACP/AcpP and FabH.</text>
</comment>
<evidence type="ECO:0000256" key="3">
    <source>
        <dbReference type="ARBA" id="ARBA00012333"/>
    </source>
</evidence>
<dbReference type="PANTHER" id="PTHR34069">
    <property type="entry name" value="3-OXOACYL-[ACYL-CARRIER-PROTEIN] SYNTHASE 3"/>
    <property type="match status" value="1"/>
</dbReference>
<keyword evidence="6 13" id="KW-0808">Transferase</keyword>
<dbReference type="GO" id="GO:0005737">
    <property type="term" value="C:cytoplasm"/>
    <property type="evidence" value="ECO:0007669"/>
    <property type="project" value="UniProtKB-SubCell"/>
</dbReference>
<dbReference type="RefSeq" id="WP_009346726.1">
    <property type="nucleotide sequence ID" value="NZ_JACICA010000007.1"/>
</dbReference>
<dbReference type="FunFam" id="3.40.47.10:FF:000004">
    <property type="entry name" value="3-oxoacyl-[acyl-carrier-protein] synthase 3"/>
    <property type="match status" value="1"/>
</dbReference>
<reference evidence="17 18" key="1">
    <citation type="submission" date="2020-08" db="EMBL/GenBank/DDBJ databases">
        <title>Genomic Encyclopedia of Type Strains, Phase IV (KMG-IV): sequencing the most valuable type-strain genomes for metagenomic binning, comparative biology and taxonomic classification.</title>
        <authorList>
            <person name="Goeker M."/>
        </authorList>
    </citation>
    <scope>NUCLEOTIDE SEQUENCE [LARGE SCALE GENOMIC DNA]</scope>
    <source>
        <strain evidence="17 18">DSM 22548</strain>
    </source>
</reference>
<dbReference type="HAMAP" id="MF_01815">
    <property type="entry name" value="FabH"/>
    <property type="match status" value="1"/>
</dbReference>
<comment type="subunit">
    <text evidence="13">Homodimer.</text>
</comment>
<evidence type="ECO:0000256" key="12">
    <source>
        <dbReference type="ARBA" id="ARBA00051096"/>
    </source>
</evidence>
<evidence type="ECO:0000256" key="8">
    <source>
        <dbReference type="ARBA" id="ARBA00023098"/>
    </source>
</evidence>
<dbReference type="AlphaFoldDB" id="A0A7W5UJG8"/>
<keyword evidence="8 13" id="KW-0443">Lipid metabolism</keyword>
<evidence type="ECO:0000256" key="6">
    <source>
        <dbReference type="ARBA" id="ARBA00022679"/>
    </source>
</evidence>
<feature type="active site" evidence="13">
    <location>
        <position position="116"/>
    </location>
</feature>
<evidence type="ECO:0000256" key="11">
    <source>
        <dbReference type="ARBA" id="ARBA00023315"/>
    </source>
</evidence>
<feature type="transmembrane region" description="Helical" evidence="14">
    <location>
        <begin position="309"/>
        <end position="329"/>
    </location>
</feature>
<dbReference type="GO" id="GO:0033818">
    <property type="term" value="F:beta-ketoacyl-acyl-carrier-protein synthase III activity"/>
    <property type="evidence" value="ECO:0007669"/>
    <property type="project" value="UniProtKB-UniRule"/>
</dbReference>
<comment type="function">
    <text evidence="13">Catalyzes the condensation reaction of fatty acid synthesis by the addition to an acyl acceptor of two carbons from malonyl-ACP. Catalyzes the first condensation reaction which initiates fatty acid synthesis and may therefore play a role in governing the total rate of fatty acid production. Possesses both acetoacetyl-ACP synthase and acetyl transacylase activities. Its substrate specificity determines the biosynthesis of branched-chain and/or straight-chain of fatty acids.</text>
</comment>
<protein>
    <recommendedName>
        <fullName evidence="3 13">Beta-ketoacyl-[acyl-carrier-protein] synthase III</fullName>
        <shortName evidence="13">Beta-ketoacyl-ACP synthase III</shortName>
        <shortName evidence="13">KAS III</shortName>
        <ecNumber evidence="3 13">2.3.1.180</ecNumber>
    </recommendedName>
    <alternativeName>
        <fullName evidence="13">3-oxoacyl-[acyl-carrier-protein] synthase 3</fullName>
    </alternativeName>
    <alternativeName>
        <fullName evidence="13">3-oxoacyl-[acyl-carrier-protein] synthase III</fullName>
    </alternativeName>
</protein>
<evidence type="ECO:0000259" key="16">
    <source>
        <dbReference type="Pfam" id="PF08545"/>
    </source>
</evidence>
<dbReference type="InterPro" id="IPR013747">
    <property type="entry name" value="ACP_syn_III_C"/>
</dbReference>
<keyword evidence="5 13" id="KW-0444">Lipid biosynthesis</keyword>
<dbReference type="UniPathway" id="UPA00094"/>
<evidence type="ECO:0000256" key="14">
    <source>
        <dbReference type="SAM" id="Phobius"/>
    </source>
</evidence>
<evidence type="ECO:0000256" key="13">
    <source>
        <dbReference type="HAMAP-Rule" id="MF_01815"/>
    </source>
</evidence>
<keyword evidence="14" id="KW-0472">Membrane</keyword>
<evidence type="ECO:0000256" key="1">
    <source>
        <dbReference type="ARBA" id="ARBA00005194"/>
    </source>
</evidence>
<dbReference type="EMBL" id="JACICA010000007">
    <property type="protein sequence ID" value="MBB3703035.1"/>
    <property type="molecule type" value="Genomic_DNA"/>
</dbReference>
<evidence type="ECO:0000256" key="4">
    <source>
        <dbReference type="ARBA" id="ARBA00022490"/>
    </source>
</evidence>
<evidence type="ECO:0000256" key="10">
    <source>
        <dbReference type="ARBA" id="ARBA00023268"/>
    </source>
</evidence>
<feature type="active site" evidence="13">
    <location>
        <position position="286"/>
    </location>
</feature>
<dbReference type="InterPro" id="IPR013751">
    <property type="entry name" value="ACP_syn_III_N"/>
</dbReference>
<comment type="caution">
    <text evidence="17">The sequence shown here is derived from an EMBL/GenBank/DDBJ whole genome shotgun (WGS) entry which is preliminary data.</text>
</comment>
<evidence type="ECO:0000259" key="15">
    <source>
        <dbReference type="Pfam" id="PF08541"/>
    </source>
</evidence>
<dbReference type="Proteomes" id="UP000541425">
    <property type="component" value="Unassembled WGS sequence"/>
</dbReference>
<dbReference type="NCBIfam" id="NF006829">
    <property type="entry name" value="PRK09352.1"/>
    <property type="match status" value="1"/>
</dbReference>
<gene>
    <name evidence="13" type="primary">fabH</name>
    <name evidence="17" type="ORF">FHS60_001508</name>
</gene>
<feature type="domain" description="Beta-ketoacyl-[acyl-carrier-protein] synthase III C-terminal" evidence="15">
    <location>
        <begin position="241"/>
        <end position="327"/>
    </location>
</feature>
<proteinExistence type="inferred from homology"/>
<feature type="domain" description="Beta-ketoacyl-[acyl-carrier-protein] synthase III N-terminal" evidence="16">
    <location>
        <begin position="110"/>
        <end position="188"/>
    </location>
</feature>
<dbReference type="GO" id="GO:0044550">
    <property type="term" value="P:secondary metabolite biosynthetic process"/>
    <property type="evidence" value="ECO:0007669"/>
    <property type="project" value="TreeGrafter"/>
</dbReference>
<evidence type="ECO:0000256" key="9">
    <source>
        <dbReference type="ARBA" id="ARBA00023160"/>
    </source>
</evidence>
<dbReference type="Gene3D" id="3.40.47.10">
    <property type="match status" value="1"/>
</dbReference>
<organism evidence="17 18">
    <name type="scientific">Alloprevotella rava</name>
    <dbReference type="NCBI Taxonomy" id="671218"/>
    <lineage>
        <taxon>Bacteria</taxon>
        <taxon>Pseudomonadati</taxon>
        <taxon>Bacteroidota</taxon>
        <taxon>Bacteroidia</taxon>
        <taxon>Bacteroidales</taxon>
        <taxon>Prevotellaceae</taxon>
        <taxon>Alloprevotella</taxon>
    </lineage>
</organism>
<keyword evidence="14" id="KW-1133">Transmembrane helix</keyword>
<comment type="subcellular location">
    <subcellularLocation>
        <location evidence="13">Cytoplasm</location>
    </subcellularLocation>
</comment>
<keyword evidence="9 13" id="KW-0275">Fatty acid biosynthesis</keyword>
<feature type="active site" evidence="13">
    <location>
        <position position="256"/>
    </location>
</feature>
<evidence type="ECO:0000313" key="17">
    <source>
        <dbReference type="EMBL" id="MBB3703035.1"/>
    </source>
</evidence>
<dbReference type="EC" id="2.3.1.180" evidence="3 13"/>
<dbReference type="Pfam" id="PF08541">
    <property type="entry name" value="ACP_syn_III_C"/>
    <property type="match status" value="1"/>
</dbReference>
<dbReference type="GO" id="GO:0004315">
    <property type="term" value="F:3-oxoacyl-[acyl-carrier-protein] synthase activity"/>
    <property type="evidence" value="ECO:0007669"/>
    <property type="project" value="InterPro"/>
</dbReference>
<evidence type="ECO:0000313" key="18">
    <source>
        <dbReference type="Proteomes" id="UP000541425"/>
    </source>
</evidence>
<dbReference type="InterPro" id="IPR004655">
    <property type="entry name" value="FabH"/>
</dbReference>
<evidence type="ECO:0000256" key="5">
    <source>
        <dbReference type="ARBA" id="ARBA00022516"/>
    </source>
</evidence>
<sequence length="332" mass="36477">MEKINATITGIGGYIPDYILNNDELSRMVDTNDEWIMSRVGIKERHILQEEGLGTSYMARKAVKQLLQKTGTDPLEVEALIVATTTPDYKVPSTSSIVIGRTGMTNAYAIDLQAACCGFLFAMDQAACMIQSGRYKKVIVCCAEKMSSIVDYTDRATCALFGDGAAAVLVEPTTEEVGWTDSILRTDGLGLPFLCVKAGGSVCPPSHYSIDRRMNYLHQEGRTVFKYAVTYMSDLSAQIAERNGLNNDTLNWVLPHQANIRIIEAVANRLEIPMEKVLVNIQRYGNTSAATLPLALWDFEKQLKKGDSIILTAFGAGFTYGAALLKWGYNAK</sequence>
<dbReference type="GO" id="GO:0006633">
    <property type="term" value="P:fatty acid biosynthetic process"/>
    <property type="evidence" value="ECO:0007669"/>
    <property type="project" value="UniProtKB-UniRule"/>
</dbReference>
<comment type="pathway">
    <text evidence="1 13">Lipid metabolism; fatty acid biosynthesis.</text>
</comment>
<keyword evidence="10 13" id="KW-0511">Multifunctional enzyme</keyword>